<evidence type="ECO:0000313" key="3">
    <source>
        <dbReference type="Proteomes" id="UP001144673"/>
    </source>
</evidence>
<dbReference type="GeneID" id="80889392"/>
<keyword evidence="3" id="KW-1185">Reference proteome</keyword>
<feature type="region of interest" description="Disordered" evidence="1">
    <location>
        <begin position="26"/>
        <end position="160"/>
    </location>
</feature>
<feature type="compositionally biased region" description="Basic and acidic residues" evidence="1">
    <location>
        <begin position="65"/>
        <end position="75"/>
    </location>
</feature>
<dbReference type="AlphaFoldDB" id="A0A9W8UGW5"/>
<gene>
    <name evidence="2" type="ORF">LMH87_002233</name>
</gene>
<organism evidence="2 3">
    <name type="scientific">Akanthomyces muscarius</name>
    <name type="common">Entomopathogenic fungus</name>
    <name type="synonym">Lecanicillium muscarium</name>
    <dbReference type="NCBI Taxonomy" id="2231603"/>
    <lineage>
        <taxon>Eukaryota</taxon>
        <taxon>Fungi</taxon>
        <taxon>Dikarya</taxon>
        <taxon>Ascomycota</taxon>
        <taxon>Pezizomycotina</taxon>
        <taxon>Sordariomycetes</taxon>
        <taxon>Hypocreomycetidae</taxon>
        <taxon>Hypocreales</taxon>
        <taxon>Cordycipitaceae</taxon>
        <taxon>Akanthomyces</taxon>
    </lineage>
</organism>
<sequence>MLVPPQVPSICLSLVLDAVGNSLHQPGSGRGPLVPFPQSDDNDQSFRPRHSRRGSFISLLRRKKDPSSKITRELSESAARQDTNLERSPEELDALRNTPLHRRGPSWPLPEPGVTGLGADQHSPERPSTAGGAIVSTSSNKSKFMRRRSASQGMVPADTADMDDDLITDAVPQKKKKFGALRKMFGLHD</sequence>
<evidence type="ECO:0000256" key="1">
    <source>
        <dbReference type="SAM" id="MobiDB-lite"/>
    </source>
</evidence>
<dbReference type="EMBL" id="JAJHUN010000010">
    <property type="protein sequence ID" value="KAJ4147726.1"/>
    <property type="molecule type" value="Genomic_DNA"/>
</dbReference>
<dbReference type="KEGG" id="amus:LMH87_002233"/>
<proteinExistence type="predicted"/>
<name>A0A9W8UGW5_AKAMU</name>
<protein>
    <submittedName>
        <fullName evidence="2">Uncharacterized protein</fullName>
    </submittedName>
</protein>
<feature type="compositionally biased region" description="Basic and acidic residues" evidence="1">
    <location>
        <begin position="83"/>
        <end position="94"/>
    </location>
</feature>
<accession>A0A9W8UGW5</accession>
<dbReference type="Proteomes" id="UP001144673">
    <property type="component" value="Chromosome 3"/>
</dbReference>
<reference evidence="2" key="1">
    <citation type="journal article" date="2023" name="Access Microbiol">
        <title>De-novo genome assembly for Akanthomyces muscarius, a biocontrol agent of insect agricultural pests.</title>
        <authorList>
            <person name="Erdos Z."/>
            <person name="Studholme D.J."/>
            <person name="Raymond B."/>
            <person name="Sharma M."/>
        </authorList>
    </citation>
    <scope>NUCLEOTIDE SEQUENCE</scope>
    <source>
        <strain evidence="2">Ve6</strain>
    </source>
</reference>
<comment type="caution">
    <text evidence="2">The sequence shown here is derived from an EMBL/GenBank/DDBJ whole genome shotgun (WGS) entry which is preliminary data.</text>
</comment>
<evidence type="ECO:0000313" key="2">
    <source>
        <dbReference type="EMBL" id="KAJ4147726.1"/>
    </source>
</evidence>
<dbReference type="RefSeq" id="XP_056050667.1">
    <property type="nucleotide sequence ID" value="XM_056193653.1"/>
</dbReference>